<gene>
    <name evidence="1" type="ORF">BIFPSEUDO_03398</name>
</gene>
<name>C0BRY4_BIFPS</name>
<organism evidence="1 2">
    <name type="scientific">Bifidobacterium pseudocatenulatum DSM 20438 = JCM 1200 = LMG 10505</name>
    <dbReference type="NCBI Taxonomy" id="547043"/>
    <lineage>
        <taxon>Bacteria</taxon>
        <taxon>Bacillati</taxon>
        <taxon>Actinomycetota</taxon>
        <taxon>Actinomycetes</taxon>
        <taxon>Bifidobacteriales</taxon>
        <taxon>Bifidobacteriaceae</taxon>
        <taxon>Bifidobacterium</taxon>
    </lineage>
</organism>
<protein>
    <submittedName>
        <fullName evidence="1">Uncharacterized protein</fullName>
    </submittedName>
</protein>
<sequence length="167" mass="19090">MVLITRFSCDFDTPRDTLFFNGLHGVYGRSICVDRQGRVSLHLAAQHGGSAPEVRDGLLVWWWFENSRAYLYYFFIVNDCQFIVRSFASGREALKDGEVFVRCAFPYKAIVNFLVFESHMLAFCKVFLWRVRFWLRMNAGGVLNTCKSNGIHQALLGGESGERVSNA</sequence>
<evidence type="ECO:0000313" key="1">
    <source>
        <dbReference type="EMBL" id="EEG71428.1"/>
    </source>
</evidence>
<dbReference type="EMBL" id="ABXX02000002">
    <property type="protein sequence ID" value="EEG71428.1"/>
    <property type="molecule type" value="Genomic_DNA"/>
</dbReference>
<reference evidence="1 2" key="1">
    <citation type="submission" date="2009-02" db="EMBL/GenBank/DDBJ databases">
        <title>Draft genome sequence of Bifidobacterium pseudocatenulatum (DSM 20438).</title>
        <authorList>
            <person name="Sudarsanam P."/>
            <person name="Ley R."/>
            <person name="Guruge J."/>
            <person name="Turnbaugh P.J."/>
            <person name="Mahowald M."/>
            <person name="Liep D."/>
            <person name="Gordon J."/>
        </authorList>
    </citation>
    <scope>NUCLEOTIDE SEQUENCE [LARGE SCALE GENOMIC DNA]</scope>
    <source>
        <strain evidence="1 2">DSM 20438</strain>
    </source>
</reference>
<accession>C0BRY4</accession>
<evidence type="ECO:0000313" key="2">
    <source>
        <dbReference type="Proteomes" id="UP000003875"/>
    </source>
</evidence>
<dbReference type="AlphaFoldDB" id="C0BRY4"/>
<reference evidence="1 2" key="2">
    <citation type="submission" date="2009-02" db="EMBL/GenBank/DDBJ databases">
        <authorList>
            <person name="Fulton L."/>
            <person name="Clifton S."/>
            <person name="Fulton B."/>
            <person name="Xu J."/>
            <person name="Minx P."/>
            <person name="Pepin K.H."/>
            <person name="Johnson M."/>
            <person name="Bhonagiri V."/>
            <person name="Nash W.E."/>
            <person name="Mardis E.R."/>
            <person name="Wilson R.K."/>
        </authorList>
    </citation>
    <scope>NUCLEOTIDE SEQUENCE [LARGE SCALE GENOMIC DNA]</scope>
    <source>
        <strain evidence="1 2">DSM 20438</strain>
    </source>
</reference>
<dbReference type="Proteomes" id="UP000003875">
    <property type="component" value="Unassembled WGS sequence"/>
</dbReference>
<comment type="caution">
    <text evidence="1">The sequence shown here is derived from an EMBL/GenBank/DDBJ whole genome shotgun (WGS) entry which is preliminary data.</text>
</comment>
<proteinExistence type="predicted"/>